<dbReference type="InterPro" id="IPR000757">
    <property type="entry name" value="Beta-glucanase-like"/>
</dbReference>
<dbReference type="InterPro" id="IPR050546">
    <property type="entry name" value="Glycosyl_Hydrlase_16"/>
</dbReference>
<organism evidence="4 5">
    <name type="scientific">Actinocorallia aurantiaca</name>
    <dbReference type="NCBI Taxonomy" id="46204"/>
    <lineage>
        <taxon>Bacteria</taxon>
        <taxon>Bacillati</taxon>
        <taxon>Actinomycetota</taxon>
        <taxon>Actinomycetes</taxon>
        <taxon>Streptosporangiales</taxon>
        <taxon>Thermomonosporaceae</taxon>
        <taxon>Actinocorallia</taxon>
    </lineage>
</organism>
<name>A0ABP6GGK1_9ACTN</name>
<comment type="caution">
    <text evidence="4">The sequence shown here is derived from an EMBL/GenBank/DDBJ whole genome shotgun (WGS) entry which is preliminary data.</text>
</comment>
<proteinExistence type="inferred from homology"/>
<gene>
    <name evidence="4" type="ORF">GCM10010439_18380</name>
</gene>
<keyword evidence="5" id="KW-1185">Reference proteome</keyword>
<dbReference type="RefSeq" id="WP_344449817.1">
    <property type="nucleotide sequence ID" value="NZ_BAAATZ010000006.1"/>
</dbReference>
<comment type="similarity">
    <text evidence="1">Belongs to the glycosyl hydrolase 16 family.</text>
</comment>
<dbReference type="GO" id="GO:0016787">
    <property type="term" value="F:hydrolase activity"/>
    <property type="evidence" value="ECO:0007669"/>
    <property type="project" value="UniProtKB-KW"/>
</dbReference>
<dbReference type="SUPFAM" id="SSF49899">
    <property type="entry name" value="Concanavalin A-like lectins/glucanases"/>
    <property type="match status" value="1"/>
</dbReference>
<accession>A0ABP6GGK1</accession>
<feature type="domain" description="GH16" evidence="3">
    <location>
        <begin position="24"/>
        <end position="285"/>
    </location>
</feature>
<evidence type="ECO:0000259" key="3">
    <source>
        <dbReference type="PROSITE" id="PS51762"/>
    </source>
</evidence>
<dbReference type="CDD" id="cd08023">
    <property type="entry name" value="GH16_laminarinase_like"/>
    <property type="match status" value="1"/>
</dbReference>
<dbReference type="EMBL" id="BAAATZ010000006">
    <property type="protein sequence ID" value="GAA2723348.1"/>
    <property type="molecule type" value="Genomic_DNA"/>
</dbReference>
<evidence type="ECO:0000313" key="4">
    <source>
        <dbReference type="EMBL" id="GAA2723348.1"/>
    </source>
</evidence>
<dbReference type="PANTHER" id="PTHR10963">
    <property type="entry name" value="GLYCOSYL HYDROLASE-RELATED"/>
    <property type="match status" value="1"/>
</dbReference>
<keyword evidence="2" id="KW-0732">Signal</keyword>
<feature type="chain" id="PRO_5046336675" evidence="2">
    <location>
        <begin position="23"/>
        <end position="285"/>
    </location>
</feature>
<dbReference type="PROSITE" id="PS51762">
    <property type="entry name" value="GH16_2"/>
    <property type="match status" value="1"/>
</dbReference>
<dbReference type="Proteomes" id="UP001501842">
    <property type="component" value="Unassembled WGS sequence"/>
</dbReference>
<protein>
    <submittedName>
        <fullName evidence="4">Glycoside hydrolase family 16 protein</fullName>
    </submittedName>
</protein>
<dbReference type="InterPro" id="IPR013320">
    <property type="entry name" value="ConA-like_dom_sf"/>
</dbReference>
<evidence type="ECO:0000256" key="2">
    <source>
        <dbReference type="SAM" id="SignalP"/>
    </source>
</evidence>
<evidence type="ECO:0000313" key="5">
    <source>
        <dbReference type="Proteomes" id="UP001501842"/>
    </source>
</evidence>
<reference evidence="5" key="1">
    <citation type="journal article" date="2019" name="Int. J. Syst. Evol. Microbiol.">
        <title>The Global Catalogue of Microorganisms (GCM) 10K type strain sequencing project: providing services to taxonomists for standard genome sequencing and annotation.</title>
        <authorList>
            <consortium name="The Broad Institute Genomics Platform"/>
            <consortium name="The Broad Institute Genome Sequencing Center for Infectious Disease"/>
            <person name="Wu L."/>
            <person name="Ma J."/>
        </authorList>
    </citation>
    <scope>NUCLEOTIDE SEQUENCE [LARGE SCALE GENOMIC DNA]</scope>
    <source>
        <strain evidence="5">JCM 8201</strain>
    </source>
</reference>
<dbReference type="Pfam" id="PF00722">
    <property type="entry name" value="Glyco_hydro_16"/>
    <property type="match status" value="1"/>
</dbReference>
<feature type="signal peptide" evidence="2">
    <location>
        <begin position="1"/>
        <end position="22"/>
    </location>
</feature>
<dbReference type="PANTHER" id="PTHR10963:SF55">
    <property type="entry name" value="GLYCOSIDE HYDROLASE FAMILY 16 PROTEIN"/>
    <property type="match status" value="1"/>
</dbReference>
<sequence length="285" mass="31778">MRRTTSAVICAVSLVTALSVWRLDDEASAPVRSTPVARATQAPLFTLPDTRWKRTWSDEFNGKGRPSGKWRAVTGGTGWGHEARQYYSPGNARLDGHGNLVITATRTSRGGAPQCWYGRCAYESARIQTEDTFSQAYGRFSARIRIPTGAGIWPAFWMQRKNGGLVGDPTYGEIDIIETRGQEPHLARGYAHAKNLKGGGVLLLPEPLEAGYHVYGVDWTPESITWWVDGKPYAQLPRYKNWPFTKPFFLVFSLQVGGSWVGPPDRTTRFPARLVVDWVRVHKAA</sequence>
<keyword evidence="4" id="KW-0378">Hydrolase</keyword>
<evidence type="ECO:0000256" key="1">
    <source>
        <dbReference type="ARBA" id="ARBA00006865"/>
    </source>
</evidence>
<dbReference type="Gene3D" id="2.60.120.200">
    <property type="match status" value="1"/>
</dbReference>